<reference evidence="3 4" key="1">
    <citation type="submission" date="2019-03" db="EMBL/GenBank/DDBJ databases">
        <title>Draft genome of Brevundimonas sp. a heavy metal resistant soil bacteria.</title>
        <authorList>
            <person name="Soto J."/>
        </authorList>
    </citation>
    <scope>NUCLEOTIDE SEQUENCE [LARGE SCALE GENOMIC DNA]</scope>
    <source>
        <strain evidence="3 4">B-10</strain>
    </source>
</reference>
<feature type="transmembrane region" description="Helical" evidence="2">
    <location>
        <begin position="82"/>
        <end position="102"/>
    </location>
</feature>
<organism evidence="3 4">
    <name type="scientific">Brevundimonas intermedia</name>
    <dbReference type="NCBI Taxonomy" id="74315"/>
    <lineage>
        <taxon>Bacteria</taxon>
        <taxon>Pseudomonadati</taxon>
        <taxon>Pseudomonadota</taxon>
        <taxon>Alphaproteobacteria</taxon>
        <taxon>Caulobacterales</taxon>
        <taxon>Caulobacteraceae</taxon>
        <taxon>Brevundimonas</taxon>
    </lineage>
</organism>
<keyword evidence="2" id="KW-1133">Transmembrane helix</keyword>
<sequence>MQPHTDSSPNTDRADDYRIRPAAEPRSWAPRAAQGDLAWGASAGDARPTFTHNAARYSRPAEAVGAVEQGDVEPELSSPPRWMMALAGAAVAALMGALLGGFMHI</sequence>
<gene>
    <name evidence="3" type="ORF">EGY25_11285</name>
</gene>
<keyword evidence="4" id="KW-1185">Reference proteome</keyword>
<name>A0A4Y9RUK4_9CAUL</name>
<dbReference type="RefSeq" id="WP_135195051.1">
    <property type="nucleotide sequence ID" value="NZ_SPVH01000006.1"/>
</dbReference>
<dbReference type="Proteomes" id="UP000298216">
    <property type="component" value="Unassembled WGS sequence"/>
</dbReference>
<keyword evidence="2" id="KW-0472">Membrane</keyword>
<dbReference type="EMBL" id="SPVH01000006">
    <property type="protein sequence ID" value="TFW12573.1"/>
    <property type="molecule type" value="Genomic_DNA"/>
</dbReference>
<accession>A0A4Y9RUK4</accession>
<evidence type="ECO:0000256" key="2">
    <source>
        <dbReference type="SAM" id="Phobius"/>
    </source>
</evidence>
<comment type="caution">
    <text evidence="3">The sequence shown here is derived from an EMBL/GenBank/DDBJ whole genome shotgun (WGS) entry which is preliminary data.</text>
</comment>
<feature type="compositionally biased region" description="Basic and acidic residues" evidence="1">
    <location>
        <begin position="12"/>
        <end position="23"/>
    </location>
</feature>
<protein>
    <submittedName>
        <fullName evidence="3">Uncharacterized protein</fullName>
    </submittedName>
</protein>
<evidence type="ECO:0000256" key="1">
    <source>
        <dbReference type="SAM" id="MobiDB-lite"/>
    </source>
</evidence>
<feature type="compositionally biased region" description="Polar residues" evidence="1">
    <location>
        <begin position="1"/>
        <end position="11"/>
    </location>
</feature>
<dbReference type="OrthoDB" id="7207154at2"/>
<feature type="region of interest" description="Disordered" evidence="1">
    <location>
        <begin position="1"/>
        <end position="32"/>
    </location>
</feature>
<evidence type="ECO:0000313" key="4">
    <source>
        <dbReference type="Proteomes" id="UP000298216"/>
    </source>
</evidence>
<dbReference type="AlphaFoldDB" id="A0A4Y9RUK4"/>
<evidence type="ECO:0000313" key="3">
    <source>
        <dbReference type="EMBL" id="TFW12573.1"/>
    </source>
</evidence>
<keyword evidence="2" id="KW-0812">Transmembrane</keyword>
<proteinExistence type="predicted"/>